<sequence>MKVNYSICSVDKTKLKDILLHRNRSYSHKEGTAKLRGIGQQREIAMVAPQNVVCSLRQTRHLPIRKIESRLMFVDNQFYFHDGDSNRKKKMTAVAMLVVAPQNAVCSLRQTRHLPIRKKNRKPSLMFVDNQFYFHDGDSNRKKKMTAVAMLVVAIQNVVGSLRQTRHFAH</sequence>
<dbReference type="EMBL" id="BPLR01005875">
    <property type="protein sequence ID" value="GIY05754.1"/>
    <property type="molecule type" value="Genomic_DNA"/>
</dbReference>
<proteinExistence type="predicted"/>
<evidence type="ECO:0000313" key="1">
    <source>
        <dbReference type="EMBL" id="GIY05754.1"/>
    </source>
</evidence>
<organism evidence="1 2">
    <name type="scientific">Caerostris extrusa</name>
    <name type="common">Bark spider</name>
    <name type="synonym">Caerostris bankana</name>
    <dbReference type="NCBI Taxonomy" id="172846"/>
    <lineage>
        <taxon>Eukaryota</taxon>
        <taxon>Metazoa</taxon>
        <taxon>Ecdysozoa</taxon>
        <taxon>Arthropoda</taxon>
        <taxon>Chelicerata</taxon>
        <taxon>Arachnida</taxon>
        <taxon>Araneae</taxon>
        <taxon>Araneomorphae</taxon>
        <taxon>Entelegynae</taxon>
        <taxon>Araneoidea</taxon>
        <taxon>Araneidae</taxon>
        <taxon>Caerostris</taxon>
    </lineage>
</organism>
<dbReference type="AlphaFoldDB" id="A0AAV4QBS1"/>
<keyword evidence="2" id="KW-1185">Reference proteome</keyword>
<dbReference type="Proteomes" id="UP001054945">
    <property type="component" value="Unassembled WGS sequence"/>
</dbReference>
<name>A0AAV4QBS1_CAEEX</name>
<reference evidence="1 2" key="1">
    <citation type="submission" date="2021-06" db="EMBL/GenBank/DDBJ databases">
        <title>Caerostris extrusa draft genome.</title>
        <authorList>
            <person name="Kono N."/>
            <person name="Arakawa K."/>
        </authorList>
    </citation>
    <scope>NUCLEOTIDE SEQUENCE [LARGE SCALE GENOMIC DNA]</scope>
</reference>
<evidence type="ECO:0000313" key="2">
    <source>
        <dbReference type="Proteomes" id="UP001054945"/>
    </source>
</evidence>
<protein>
    <submittedName>
        <fullName evidence="1">Uncharacterized protein</fullName>
    </submittedName>
</protein>
<comment type="caution">
    <text evidence="1">The sequence shown here is derived from an EMBL/GenBank/DDBJ whole genome shotgun (WGS) entry which is preliminary data.</text>
</comment>
<gene>
    <name evidence="1" type="ORF">CEXT_580971</name>
</gene>
<accession>A0AAV4QBS1</accession>